<keyword evidence="3" id="KW-0408">Iron</keyword>
<gene>
    <name evidence="8" type="ORF">B0A49_05787</name>
</gene>
<protein>
    <recommendedName>
        <fullName evidence="7">Thioredoxin domain-containing protein</fullName>
    </recommendedName>
</protein>
<dbReference type="CDD" id="cd03028">
    <property type="entry name" value="GRX_PICOT_like"/>
    <property type="match status" value="1"/>
</dbReference>
<name>A0A4U0WUB7_9PEZI</name>
<dbReference type="GO" id="GO:0051537">
    <property type="term" value="F:2 iron, 2 sulfur cluster binding"/>
    <property type="evidence" value="ECO:0007669"/>
    <property type="project" value="TreeGrafter"/>
</dbReference>
<dbReference type="AlphaFoldDB" id="A0A4U0WUB7"/>
<dbReference type="GO" id="GO:0006879">
    <property type="term" value="P:intracellular iron ion homeostasis"/>
    <property type="evidence" value="ECO:0007669"/>
    <property type="project" value="TreeGrafter"/>
</dbReference>
<feature type="compositionally biased region" description="Polar residues" evidence="6">
    <location>
        <begin position="13"/>
        <end position="25"/>
    </location>
</feature>
<organism evidence="8 9">
    <name type="scientific">Cryomyces minteri</name>
    <dbReference type="NCBI Taxonomy" id="331657"/>
    <lineage>
        <taxon>Eukaryota</taxon>
        <taxon>Fungi</taxon>
        <taxon>Dikarya</taxon>
        <taxon>Ascomycota</taxon>
        <taxon>Pezizomycotina</taxon>
        <taxon>Dothideomycetes</taxon>
        <taxon>Dothideomycetes incertae sedis</taxon>
        <taxon>Cryomyces</taxon>
    </lineage>
</organism>
<dbReference type="FunFam" id="3.40.30.10:FF:000092">
    <property type="entry name" value="Monothiol glutaredoxin"/>
    <property type="match status" value="1"/>
</dbReference>
<evidence type="ECO:0000256" key="6">
    <source>
        <dbReference type="SAM" id="MobiDB-lite"/>
    </source>
</evidence>
<dbReference type="FunFam" id="3.40.30.10:FF:000012">
    <property type="entry name" value="Monothiol glutaredoxin"/>
    <property type="match status" value="1"/>
</dbReference>
<comment type="similarity">
    <text evidence="1">Belongs to the glutaredoxin family. Monothiol subfamily.</text>
</comment>
<sequence>MNSAPPLDKQTPGPASQASADSRPTCTVTEITTEADFAHHSSSFPSSALQVLYFHAPWAEPCRQMSTVLRALASTYAAEPTPRIGFLSIDAEEVPEISEQYEVTQVPYIVLQRDGKTVDTISGSDVSRVRAAVERHAGKSNSGDPAKLGLPPAQTVTKKADSAPSEPLAPHSQTNGNGSAASGGAKNLSAYAPSSGDPATAPEYSSGQNNDQSKEDLQQRLKELTSAAPVMLFLKGTPSAPQCGFSRQTVSLLRERNIRYGFFNILADDEVRQGLKEYADWPTFPQLWVGGELVGGLDIVKEEFENDDDFLADYKAGERRNAGGPAAPHKQATPA</sequence>
<proteinExistence type="inferred from homology"/>
<dbReference type="GO" id="GO:0005634">
    <property type="term" value="C:nucleus"/>
    <property type="evidence" value="ECO:0007669"/>
    <property type="project" value="TreeGrafter"/>
</dbReference>
<dbReference type="InterPro" id="IPR004480">
    <property type="entry name" value="Monothiol_GRX-rel"/>
</dbReference>
<evidence type="ECO:0000313" key="9">
    <source>
        <dbReference type="Proteomes" id="UP000308768"/>
    </source>
</evidence>
<feature type="region of interest" description="Disordered" evidence="6">
    <location>
        <begin position="1"/>
        <end position="25"/>
    </location>
</feature>
<comment type="function">
    <text evidence="5">Monothiol glutaredoxin involved in the biogenesis of iron-sulfur clusters. Binds one iron-sulfur cluster per dimer. The iron-sulfur cluster is bound between subunits, and is complexed by a bound glutathione and a cysteine residue from each subunit.</text>
</comment>
<feature type="compositionally biased region" description="Low complexity" evidence="6">
    <location>
        <begin position="175"/>
        <end position="190"/>
    </location>
</feature>
<dbReference type="InterPro" id="IPR013766">
    <property type="entry name" value="Thioredoxin_domain"/>
</dbReference>
<keyword evidence="2" id="KW-0479">Metal-binding</keyword>
<dbReference type="PROSITE" id="PS51354">
    <property type="entry name" value="GLUTAREDOXIN_2"/>
    <property type="match status" value="1"/>
</dbReference>
<evidence type="ECO:0000256" key="3">
    <source>
        <dbReference type="ARBA" id="ARBA00023004"/>
    </source>
</evidence>
<dbReference type="Pfam" id="PF00085">
    <property type="entry name" value="Thioredoxin"/>
    <property type="match status" value="1"/>
</dbReference>
<reference evidence="8 9" key="1">
    <citation type="submission" date="2017-03" db="EMBL/GenBank/DDBJ databases">
        <title>Genomes of endolithic fungi from Antarctica.</title>
        <authorList>
            <person name="Coleine C."/>
            <person name="Masonjones S."/>
            <person name="Stajich J.E."/>
        </authorList>
    </citation>
    <scope>NUCLEOTIDE SEQUENCE [LARGE SCALE GENOMIC DNA]</scope>
    <source>
        <strain evidence="8 9">CCFEE 5187</strain>
    </source>
</reference>
<comment type="caution">
    <text evidence="8">The sequence shown here is derived from an EMBL/GenBank/DDBJ whole genome shotgun (WGS) entry which is preliminary data.</text>
</comment>
<dbReference type="InterPro" id="IPR033658">
    <property type="entry name" value="GRX_PICOT-like"/>
</dbReference>
<dbReference type="InterPro" id="IPR002109">
    <property type="entry name" value="Glutaredoxin"/>
</dbReference>
<accession>A0A4U0WUB7</accession>
<dbReference type="GO" id="GO:0046872">
    <property type="term" value="F:metal ion binding"/>
    <property type="evidence" value="ECO:0007669"/>
    <property type="project" value="UniProtKB-KW"/>
</dbReference>
<feature type="region of interest" description="Disordered" evidence="6">
    <location>
        <begin position="134"/>
        <end position="216"/>
    </location>
</feature>
<evidence type="ECO:0000256" key="2">
    <source>
        <dbReference type="ARBA" id="ARBA00022723"/>
    </source>
</evidence>
<dbReference type="GO" id="GO:0015036">
    <property type="term" value="F:disulfide oxidoreductase activity"/>
    <property type="evidence" value="ECO:0007669"/>
    <property type="project" value="UniProtKB-ARBA"/>
</dbReference>
<evidence type="ECO:0000256" key="1">
    <source>
        <dbReference type="ARBA" id="ARBA00009630"/>
    </source>
</evidence>
<dbReference type="STRING" id="331657.A0A4U0WUB7"/>
<dbReference type="Proteomes" id="UP000308768">
    <property type="component" value="Unassembled WGS sequence"/>
</dbReference>
<evidence type="ECO:0000313" key="8">
    <source>
        <dbReference type="EMBL" id="TKA67212.1"/>
    </source>
</evidence>
<dbReference type="OrthoDB" id="415696at2759"/>
<dbReference type="SUPFAM" id="SSF52833">
    <property type="entry name" value="Thioredoxin-like"/>
    <property type="match status" value="2"/>
</dbReference>
<dbReference type="PROSITE" id="PS51352">
    <property type="entry name" value="THIOREDOXIN_2"/>
    <property type="match status" value="1"/>
</dbReference>
<dbReference type="InterPro" id="IPR036249">
    <property type="entry name" value="Thioredoxin-like_sf"/>
</dbReference>
<dbReference type="GO" id="GO:0005829">
    <property type="term" value="C:cytosol"/>
    <property type="evidence" value="ECO:0007669"/>
    <property type="project" value="TreeGrafter"/>
</dbReference>
<dbReference type="Pfam" id="PF00462">
    <property type="entry name" value="Glutaredoxin"/>
    <property type="match status" value="1"/>
</dbReference>
<dbReference type="EMBL" id="NAJN01000935">
    <property type="protein sequence ID" value="TKA67212.1"/>
    <property type="molecule type" value="Genomic_DNA"/>
</dbReference>
<evidence type="ECO:0000256" key="4">
    <source>
        <dbReference type="ARBA" id="ARBA00023014"/>
    </source>
</evidence>
<dbReference type="Gene3D" id="3.40.30.10">
    <property type="entry name" value="Glutaredoxin"/>
    <property type="match status" value="2"/>
</dbReference>
<evidence type="ECO:0000256" key="5">
    <source>
        <dbReference type="ARBA" id="ARBA00055846"/>
    </source>
</evidence>
<dbReference type="CDD" id="cd02984">
    <property type="entry name" value="TRX_PICOT"/>
    <property type="match status" value="1"/>
</dbReference>
<evidence type="ECO:0000259" key="7">
    <source>
        <dbReference type="PROSITE" id="PS51352"/>
    </source>
</evidence>
<feature type="domain" description="Thioredoxin" evidence="7">
    <location>
        <begin position="5"/>
        <end position="138"/>
    </location>
</feature>
<dbReference type="PANTHER" id="PTHR10293">
    <property type="entry name" value="GLUTAREDOXIN FAMILY MEMBER"/>
    <property type="match status" value="1"/>
</dbReference>
<keyword evidence="4" id="KW-0411">Iron-sulfur</keyword>
<keyword evidence="9" id="KW-1185">Reference proteome</keyword>
<dbReference type="PANTHER" id="PTHR10293:SF73">
    <property type="entry name" value="GLUTAREDOXIN-3"/>
    <property type="match status" value="1"/>
</dbReference>
<feature type="region of interest" description="Disordered" evidence="6">
    <location>
        <begin position="316"/>
        <end position="335"/>
    </location>
</feature>